<comment type="pathway">
    <text evidence="3">Carbohydrate degradation.</text>
</comment>
<dbReference type="PANTHER" id="PTHR31209:SF0">
    <property type="entry name" value="METALLOENZYME DOMAIN-CONTAINING PROTEIN"/>
    <property type="match status" value="1"/>
</dbReference>
<comment type="catalytic activity">
    <reaction evidence="1">
        <text>(2R)-2-phosphoglycerate = (2R)-3-phosphoglycerate</text>
        <dbReference type="Rhea" id="RHEA:15901"/>
        <dbReference type="ChEBI" id="CHEBI:58272"/>
        <dbReference type="ChEBI" id="CHEBI:58289"/>
        <dbReference type="EC" id="5.4.2.12"/>
    </reaction>
</comment>
<feature type="domain" description="Gamma-glutamylcyclotransferase AIG2-like" evidence="7">
    <location>
        <begin position="13"/>
        <end position="141"/>
    </location>
</feature>
<dbReference type="CDD" id="cd16011">
    <property type="entry name" value="iPGM_like"/>
    <property type="match status" value="1"/>
</dbReference>
<dbReference type="Proteomes" id="UP000051952">
    <property type="component" value="Unassembled WGS sequence"/>
</dbReference>
<dbReference type="Pfam" id="PF10143">
    <property type="entry name" value="PhosphMutase"/>
    <property type="match status" value="1"/>
</dbReference>
<evidence type="ECO:0000256" key="4">
    <source>
        <dbReference type="ARBA" id="ARBA00005524"/>
    </source>
</evidence>
<keyword evidence="5" id="KW-0324">Glycolysis</keyword>
<evidence type="ECO:0000256" key="2">
    <source>
        <dbReference type="ARBA" id="ARBA00002315"/>
    </source>
</evidence>
<dbReference type="InterPro" id="IPR004456">
    <property type="entry name" value="Pglycerate_mutase_ApgM"/>
</dbReference>
<evidence type="ECO:0000256" key="1">
    <source>
        <dbReference type="ARBA" id="ARBA00000370"/>
    </source>
</evidence>
<evidence type="ECO:0000259" key="7">
    <source>
        <dbReference type="Pfam" id="PF06094"/>
    </source>
</evidence>
<dbReference type="InterPro" id="IPR013024">
    <property type="entry name" value="GGCT-like"/>
</dbReference>
<dbReference type="Pfam" id="PF01676">
    <property type="entry name" value="Metalloenzyme"/>
    <property type="match status" value="1"/>
</dbReference>
<gene>
    <name evidence="8" type="ORF">BSAL_12710</name>
</gene>
<dbReference type="InterPro" id="IPR036568">
    <property type="entry name" value="GGCT-like_sf"/>
</dbReference>
<dbReference type="EMBL" id="CYKH01001599">
    <property type="protein sequence ID" value="CUG87924.1"/>
    <property type="molecule type" value="Genomic_DNA"/>
</dbReference>
<dbReference type="OrthoDB" id="113620at2759"/>
<dbReference type="SUPFAM" id="SSF110857">
    <property type="entry name" value="Gamma-glutamyl cyclotransferase-like"/>
    <property type="match status" value="1"/>
</dbReference>
<evidence type="ECO:0000313" key="8">
    <source>
        <dbReference type="EMBL" id="CUG87924.1"/>
    </source>
</evidence>
<reference evidence="9" key="1">
    <citation type="submission" date="2015-09" db="EMBL/GenBank/DDBJ databases">
        <authorList>
            <consortium name="Pathogen Informatics"/>
        </authorList>
    </citation>
    <scope>NUCLEOTIDE SEQUENCE [LARGE SCALE GENOMIC DNA]</scope>
    <source>
        <strain evidence="9">Lake Konstanz</strain>
    </source>
</reference>
<feature type="domain" description="Metalloenzyme" evidence="6">
    <location>
        <begin position="192"/>
        <end position="587"/>
    </location>
</feature>
<organism evidence="8 9">
    <name type="scientific">Bodo saltans</name>
    <name type="common">Flagellated protozoan</name>
    <dbReference type="NCBI Taxonomy" id="75058"/>
    <lineage>
        <taxon>Eukaryota</taxon>
        <taxon>Discoba</taxon>
        <taxon>Euglenozoa</taxon>
        <taxon>Kinetoplastea</taxon>
        <taxon>Metakinetoplastina</taxon>
        <taxon>Eubodonida</taxon>
        <taxon>Bodonidae</taxon>
        <taxon>Bodo</taxon>
    </lineage>
</organism>
<dbReference type="CDD" id="cd06661">
    <property type="entry name" value="GGCT_like"/>
    <property type="match status" value="1"/>
</dbReference>
<dbReference type="AlphaFoldDB" id="A0A0S4J9H6"/>
<protein>
    <submittedName>
        <fullName evidence="8">2,3-bisphosphoglycerate-independent phosphoglycerate mutase, putative</fullName>
    </submittedName>
</protein>
<sequence length="655" mass="70986">MSSTPTETKASLLFVYGTLKRFEINYPFWMGPQATDEAGALFLGSAETLDMYPLFVNSMKYENCSPALLNLPGEGRRVKGELYEVSDEKMKTLDILEEVATGLYEARPIRVRVTKYRRHQQSGHNFKLVAAQEVEALVYFRAREFDEDWRVSRPLLSEFRAASSLIAEPKTYRSLPCHMACSDLETPPCRPKPMVLVILDGVGDVQCEVLQGRTPLQAACDEAPALSLITRNGVSGLMDPYAAGYACGSDTAHLSMLGYDPLIYYRGRGAFESLGAGMTMEADRDIAFKCNFSVTTQIPEDAAAGHLPIVSHRRCDREFTQEGPVLCAALDGTTVVSDVMGVPLEHGPHVIRVTYATEHRCGVVITGDFLSDHISGTDPLTDGLRLIDCSPVRGHEDDARAVYTSRVVMAASAALAAVLRVHPINEERVAVGKRPANIVLLRGASLRSFIPEFERRHGLKGFMVAPTCIIRGLGACCGLDIVESSGGTGDYHSNILGKAEAVVATFAAHESTSTPYHFGVLHVKGTDDAGHDGDPALKVTMLRRSAEAIEYLWRTLPVGSTIAVTGDHTTICSMEDHATEPVPISIATIPATRGSHNPSSSTDGDVPTVQRCWSGRVEGTLRFDEVDCGLNGSIGRMTGGSLVDCMKAVHYGTDL</sequence>
<dbReference type="InterPro" id="IPR006124">
    <property type="entry name" value="Metalloenzyme"/>
</dbReference>
<evidence type="ECO:0000256" key="5">
    <source>
        <dbReference type="ARBA" id="ARBA00023152"/>
    </source>
</evidence>
<dbReference type="Pfam" id="PF06094">
    <property type="entry name" value="GGACT"/>
    <property type="match status" value="1"/>
</dbReference>
<comment type="similarity">
    <text evidence="4">Belongs to the BPG-independent phosphoglycerate mutase family. A-PGAM subfamily.</text>
</comment>
<dbReference type="GO" id="GO:0006096">
    <property type="term" value="P:glycolytic process"/>
    <property type="evidence" value="ECO:0007669"/>
    <property type="project" value="UniProtKB-KW"/>
</dbReference>
<evidence type="ECO:0000256" key="3">
    <source>
        <dbReference type="ARBA" id="ARBA00004921"/>
    </source>
</evidence>
<keyword evidence="9" id="KW-1185">Reference proteome</keyword>
<dbReference type="OMA" id="YPYWLAD"/>
<evidence type="ECO:0000259" key="6">
    <source>
        <dbReference type="Pfam" id="PF01676"/>
    </source>
</evidence>
<dbReference type="GO" id="GO:0004619">
    <property type="term" value="F:phosphoglycerate mutase activity"/>
    <property type="evidence" value="ECO:0007669"/>
    <property type="project" value="UniProtKB-EC"/>
</dbReference>
<dbReference type="VEuPathDB" id="TriTrypDB:BSAL_12710"/>
<proteinExistence type="inferred from homology"/>
<accession>A0A0S4J9H6</accession>
<dbReference type="Gene3D" id="3.40.720.10">
    <property type="entry name" value="Alkaline Phosphatase, subunit A"/>
    <property type="match status" value="2"/>
</dbReference>
<dbReference type="PANTHER" id="PTHR31209">
    <property type="entry name" value="COFACTOR-INDEPENDENT PHOSPHOGLYCERATE MUTASE"/>
    <property type="match status" value="1"/>
</dbReference>
<evidence type="ECO:0000313" key="9">
    <source>
        <dbReference type="Proteomes" id="UP000051952"/>
    </source>
</evidence>
<dbReference type="GO" id="GO:0046872">
    <property type="term" value="F:metal ion binding"/>
    <property type="evidence" value="ECO:0007669"/>
    <property type="project" value="InterPro"/>
</dbReference>
<dbReference type="Gene3D" id="3.10.490.10">
    <property type="entry name" value="Gamma-glutamyl cyclotransferase-like"/>
    <property type="match status" value="1"/>
</dbReference>
<comment type="function">
    <text evidence="2">Catalyzes the interconversion of 2-phosphoglycerate and 3-phosphoglycerate.</text>
</comment>
<name>A0A0S4J9H6_BODSA</name>
<dbReference type="InterPro" id="IPR009288">
    <property type="entry name" value="AIG2-like_dom"/>
</dbReference>
<dbReference type="InterPro" id="IPR017850">
    <property type="entry name" value="Alkaline_phosphatase_core_sf"/>
</dbReference>
<dbReference type="SUPFAM" id="SSF53649">
    <property type="entry name" value="Alkaline phosphatase-like"/>
    <property type="match status" value="1"/>
</dbReference>